<proteinExistence type="predicted"/>
<dbReference type="GO" id="GO:0004519">
    <property type="term" value="F:endonuclease activity"/>
    <property type="evidence" value="ECO:0007669"/>
    <property type="project" value="UniProtKB-KW"/>
</dbReference>
<comment type="caution">
    <text evidence="2">The sequence shown here is derived from an EMBL/GenBank/DDBJ whole genome shotgun (WGS) entry which is preliminary data.</text>
</comment>
<dbReference type="SUPFAM" id="SSF56219">
    <property type="entry name" value="DNase I-like"/>
    <property type="match status" value="1"/>
</dbReference>
<dbReference type="EMBL" id="JAHLFW010000073">
    <property type="protein sequence ID" value="MBU3838350.1"/>
    <property type="molecule type" value="Genomic_DNA"/>
</dbReference>
<protein>
    <submittedName>
        <fullName evidence="2">Endonuclease</fullName>
    </submittedName>
</protein>
<keyword evidence="2" id="KW-0255">Endonuclease</keyword>
<reference evidence="2" key="2">
    <citation type="submission" date="2021-04" db="EMBL/GenBank/DDBJ databases">
        <authorList>
            <person name="Gilroy R."/>
        </authorList>
    </citation>
    <scope>NUCLEOTIDE SEQUENCE</scope>
    <source>
        <strain evidence="2">G4-2901</strain>
    </source>
</reference>
<feature type="domain" description="Endonuclease/exonuclease/phosphatase" evidence="1">
    <location>
        <begin position="22"/>
        <end position="329"/>
    </location>
</feature>
<dbReference type="Gene3D" id="3.60.10.10">
    <property type="entry name" value="Endonuclease/exonuclease/phosphatase"/>
    <property type="match status" value="1"/>
</dbReference>
<dbReference type="PANTHER" id="PTHR42834">
    <property type="entry name" value="ENDONUCLEASE/EXONUCLEASE/PHOSPHATASE FAMILY PROTEIN (AFU_ORTHOLOGUE AFUA_3G09210)"/>
    <property type="match status" value="1"/>
</dbReference>
<keyword evidence="2" id="KW-0378">Hydrolase</keyword>
<evidence type="ECO:0000259" key="1">
    <source>
        <dbReference type="Pfam" id="PF19580"/>
    </source>
</evidence>
<name>A0A948WX35_9BACT</name>
<gene>
    <name evidence="2" type="ORF">H9777_08580</name>
</gene>
<reference evidence="2" key="1">
    <citation type="journal article" date="2021" name="PeerJ">
        <title>Extensive microbial diversity within the chicken gut microbiome revealed by metagenomics and culture.</title>
        <authorList>
            <person name="Gilroy R."/>
            <person name="Ravi A."/>
            <person name="Getino M."/>
            <person name="Pursley I."/>
            <person name="Horton D.L."/>
            <person name="Alikhan N.F."/>
            <person name="Baker D."/>
            <person name="Gharbi K."/>
            <person name="Hall N."/>
            <person name="Watson M."/>
            <person name="Adriaenssens E.M."/>
            <person name="Foster-Nyarko E."/>
            <person name="Jarju S."/>
            <person name="Secka A."/>
            <person name="Antonio M."/>
            <person name="Oren A."/>
            <person name="Chaudhuri R.R."/>
            <person name="La Ragione R."/>
            <person name="Hildebrand F."/>
            <person name="Pallen M.J."/>
        </authorList>
    </citation>
    <scope>NUCLEOTIDE SEQUENCE</scope>
    <source>
        <strain evidence="2">G4-2901</strain>
    </source>
</reference>
<accession>A0A948WX35</accession>
<dbReference type="PANTHER" id="PTHR42834:SF1">
    <property type="entry name" value="ENDONUCLEASE_EXONUCLEASE_PHOSPHATASE FAMILY PROTEIN (AFU_ORTHOLOGUE AFUA_3G09210)"/>
    <property type="match status" value="1"/>
</dbReference>
<evidence type="ECO:0000313" key="3">
    <source>
        <dbReference type="Proteomes" id="UP000783796"/>
    </source>
</evidence>
<dbReference type="InterPro" id="IPR036691">
    <property type="entry name" value="Endo/exonu/phosph_ase_sf"/>
</dbReference>
<sequence>MLLCWAVGFITVSLAAQQRFLVMEYNTENFFDCRHDSLKNDFDFLPDSPRGWNYRKYFSKAVNISKVIYSASMDNAPDIIGLCEVENEYCAETLTKYSPLRELGYEYVMTDSPDERGIDVLLLYQPYTFRLLASQTVRVPVQEIGGKPTRDILHVSGRIVSGDTLDVFLAHFPSRSGGRLKTEPFRIMAARCLKSLSDSVMSTRLNPNIIIMGDFNDYPDDKSLVEILKAQKPSGRTEVSNLYNLMDGKPSGTYKYRGEWGSLDQMIVNGNLLGNGNIRTDYGKVRILDFPFLMEEDEKFGGDMPFRTYNGMRYKGGYSDHLPVLMELEVYLP</sequence>
<evidence type="ECO:0000313" key="2">
    <source>
        <dbReference type="EMBL" id="MBU3838350.1"/>
    </source>
</evidence>
<organism evidence="2 3">
    <name type="scientific">Candidatus Phocaeicola faecigallinarum</name>
    <dbReference type="NCBI Taxonomy" id="2838732"/>
    <lineage>
        <taxon>Bacteria</taxon>
        <taxon>Pseudomonadati</taxon>
        <taxon>Bacteroidota</taxon>
        <taxon>Bacteroidia</taxon>
        <taxon>Bacteroidales</taxon>
        <taxon>Bacteroidaceae</taxon>
        <taxon>Phocaeicola</taxon>
    </lineage>
</organism>
<dbReference type="AlphaFoldDB" id="A0A948WX35"/>
<dbReference type="Proteomes" id="UP000783796">
    <property type="component" value="Unassembled WGS sequence"/>
</dbReference>
<dbReference type="InterPro" id="IPR005135">
    <property type="entry name" value="Endo/exonuclease/phosphatase"/>
</dbReference>
<keyword evidence="2" id="KW-0540">Nuclease</keyword>
<dbReference type="Pfam" id="PF19580">
    <property type="entry name" value="Exo_endo_phos_3"/>
    <property type="match status" value="1"/>
</dbReference>